<dbReference type="InterPro" id="IPR035992">
    <property type="entry name" value="Ricin_B-like_lectins"/>
</dbReference>
<dbReference type="AlphaFoldDB" id="A0A2L1U123"/>
<dbReference type="EMBL" id="CP019655">
    <property type="protein sequence ID" value="AVF26629.1"/>
    <property type="molecule type" value="Genomic_DNA"/>
</dbReference>
<dbReference type="SUPFAM" id="SSF50370">
    <property type="entry name" value="Ricin B-like lectins"/>
    <property type="match status" value="4"/>
</dbReference>
<feature type="domain" description="Ricin B lectin" evidence="1">
    <location>
        <begin position="424"/>
        <end position="556"/>
    </location>
</feature>
<dbReference type="Proteomes" id="UP000239833">
    <property type="component" value="Chromosome"/>
</dbReference>
<evidence type="ECO:0000313" key="3">
    <source>
        <dbReference type="Proteomes" id="UP000239833"/>
    </source>
</evidence>
<gene>
    <name evidence="2" type="ORF">ERICIII_02477</name>
</gene>
<evidence type="ECO:0000259" key="1">
    <source>
        <dbReference type="SMART" id="SM00458"/>
    </source>
</evidence>
<proteinExistence type="predicted"/>
<accession>A0A2L1U123</accession>
<feature type="domain" description="Ricin B lectin" evidence="1">
    <location>
        <begin position="283"/>
        <end position="414"/>
    </location>
</feature>
<dbReference type="InterPro" id="IPR054695">
    <property type="entry name" value="Pierisin-like_dom"/>
</dbReference>
<dbReference type="CDD" id="cd23497">
    <property type="entry name" value="beta-trefoil_Ricin_MTX-like_rpt1-3"/>
    <property type="match status" value="3"/>
</dbReference>
<dbReference type="Pfam" id="PF22596">
    <property type="entry name" value="Scabin-like"/>
    <property type="match status" value="1"/>
</dbReference>
<name>A0A2L1U123_9BACL</name>
<dbReference type="Gene3D" id="2.80.10.50">
    <property type="match status" value="4"/>
</dbReference>
<sequence length="851" mass="97960">MITVLLGGSIFPIQGTTHAQPPNNPNGAQAATVRWISELSSEILAMYLARSLPAELFNIDFSWRNQEIKDEDGKTKSPERQRLLRWDRRPPNEILVNGFIPQVINETPNLQDTDLFGYVKSNTKSIFVSTTKTKYKNGKRYQPWSPRTRDNGVIYQYEIFAPGGIDVNNSFGDRSPWSNQLEVAFPGGIRPEFIRSVRELHNGRIQRIWINPNFQGPSDLEGISASSKTSQVMWHPDHPDGNHKDPNAYRSFNPDEDMFGGNGEVPDEEDLPVYNESRLLPDGEYQIKSSLDQNVIAELASDEYVKASKNYGLDKQKWKFTYDSSRQAYIIKSSDKSQVFTWDSQHSKKIMGYYDQGNKDQYWKIERTEDGFYKFRNYYDSKVVLDLQNSNTSSGTSLQGWEDNGTNAQKWLITPVFNQTIENGEYQIKSSLGLTVELSANSDGGLVTAWYNYYGLDNQKWNFIYDSNKRAYKIKSAQNPNLLLTWNSNSSEKFVRGYTESGENNQYWRTERTDDGFLKFRNLNNPKMVLSKTRNVNAALIVQEDDGAKEQKWLITPVINQTIEDGEYVIKSSIAPNKVADLTTDRDVITYDNHYGNNQKWRFTFNKDKQAYRVVSVNKPDLAFAWDSNHSGKIIGATGDYDDQYWRLVKTSDGYFTLRNYKDPKMVLDVPNSNPNNDVQLQAYEDNGTKAQKWSLQRADAPIIPNGTYNISSIKNYKKVIQHDYDNHKAVIWDHNYNNHNNWDLIWDSSNKAYKIRNQFNKNLALTYQGVGKTVGVTTIHDETYTSDVLRQLWTIEYDNVTGGFLIRSLYEPSQALDLRGDSLANGTDIITYKITFNEIQMWNLMPRKSQ</sequence>
<reference evidence="3" key="1">
    <citation type="submission" date="2017-02" db="EMBL/GenBank/DDBJ databases">
        <title>Delineation of Paenibacillus larvae strains originating from foulbrood outbreaks.</title>
        <authorList>
            <person name="Beims H."/>
            <person name="Bunk B."/>
            <person name="Sproeer C."/>
            <person name="Mohr K.I."/>
            <person name="Pradella S."/>
            <person name="Guenther G."/>
            <person name="Rohde M."/>
            <person name="von der Ohe W."/>
            <person name="Steinert M."/>
        </authorList>
    </citation>
    <scope>NUCLEOTIDE SEQUENCE [LARGE SCALE GENOMIC DNA]</scope>
    <source>
        <strain evidence="3">Eric_III</strain>
    </source>
</reference>
<dbReference type="SUPFAM" id="SSF56399">
    <property type="entry name" value="ADP-ribosylation"/>
    <property type="match status" value="1"/>
</dbReference>
<feature type="domain" description="Ricin B lectin" evidence="1">
    <location>
        <begin position="566"/>
        <end position="697"/>
    </location>
</feature>
<dbReference type="PROSITE" id="PS50231">
    <property type="entry name" value="RICIN_B_LECTIN"/>
    <property type="match status" value="4"/>
</dbReference>
<feature type="domain" description="Ricin B lectin" evidence="1">
    <location>
        <begin position="706"/>
        <end position="846"/>
    </location>
</feature>
<dbReference type="SMART" id="SM00458">
    <property type="entry name" value="RICIN"/>
    <property type="match status" value="4"/>
</dbReference>
<organism evidence="2 3">
    <name type="scientific">Paenibacillus larvae subsp. larvae</name>
    <dbReference type="NCBI Taxonomy" id="147375"/>
    <lineage>
        <taxon>Bacteria</taxon>
        <taxon>Bacillati</taxon>
        <taxon>Bacillota</taxon>
        <taxon>Bacilli</taxon>
        <taxon>Bacillales</taxon>
        <taxon>Paenibacillaceae</taxon>
        <taxon>Paenibacillus</taxon>
    </lineage>
</organism>
<dbReference type="GeneID" id="64219141"/>
<evidence type="ECO:0000313" key="2">
    <source>
        <dbReference type="EMBL" id="AVF26629.1"/>
    </source>
</evidence>
<dbReference type="RefSeq" id="WP_077995384.1">
    <property type="nucleotide sequence ID" value="NZ_CP019655.1"/>
</dbReference>
<dbReference type="Gene3D" id="3.90.210.10">
    <property type="entry name" value="Heat-Labile Enterotoxin, subunit A"/>
    <property type="match status" value="1"/>
</dbReference>
<protein>
    <recommendedName>
        <fullName evidence="1">Ricin B lectin domain-containing protein</fullName>
    </recommendedName>
</protein>
<dbReference type="Pfam" id="PF14200">
    <property type="entry name" value="RicinB_lectin_2"/>
    <property type="match status" value="4"/>
</dbReference>
<dbReference type="InterPro" id="IPR000772">
    <property type="entry name" value="Ricin_B_lectin"/>
</dbReference>